<keyword evidence="3" id="KW-1003">Cell membrane</keyword>
<feature type="transmembrane region" description="Helical" evidence="8">
    <location>
        <begin position="22"/>
        <end position="41"/>
    </location>
</feature>
<feature type="transmembrane region" description="Helical" evidence="8">
    <location>
        <begin position="94"/>
        <end position="117"/>
    </location>
</feature>
<dbReference type="Gene3D" id="1.20.1630.10">
    <property type="entry name" value="Formate dehydrogenase/DMSO reductase domain"/>
    <property type="match status" value="1"/>
</dbReference>
<dbReference type="PANTHER" id="PTHR34856:SF2">
    <property type="entry name" value="PROTEIN NRFD"/>
    <property type="match status" value="1"/>
</dbReference>
<evidence type="ECO:0000256" key="1">
    <source>
        <dbReference type="ARBA" id="ARBA00004651"/>
    </source>
</evidence>
<name>A0A3B1DER4_9ZZZZ</name>
<dbReference type="NCBIfam" id="NF045798">
    <property type="entry name" value="DsrP"/>
    <property type="match status" value="1"/>
</dbReference>
<feature type="transmembrane region" description="Helical" evidence="8">
    <location>
        <begin position="61"/>
        <end position="85"/>
    </location>
</feature>
<feature type="transmembrane region" description="Helical" evidence="8">
    <location>
        <begin position="297"/>
        <end position="316"/>
    </location>
</feature>
<evidence type="ECO:0000256" key="2">
    <source>
        <dbReference type="ARBA" id="ARBA00008929"/>
    </source>
</evidence>
<evidence type="ECO:0000313" key="9">
    <source>
        <dbReference type="EMBL" id="VAX39292.1"/>
    </source>
</evidence>
<dbReference type="GO" id="GO:0005886">
    <property type="term" value="C:plasma membrane"/>
    <property type="evidence" value="ECO:0007669"/>
    <property type="project" value="UniProtKB-SubCell"/>
</dbReference>
<evidence type="ECO:0000256" key="6">
    <source>
        <dbReference type="ARBA" id="ARBA00023136"/>
    </source>
</evidence>
<dbReference type="PANTHER" id="PTHR34856">
    <property type="entry name" value="PROTEIN NRFD"/>
    <property type="match status" value="1"/>
</dbReference>
<protein>
    <submittedName>
        <fullName evidence="9">Sulfite reduction-associated complex DsrMKJOP protein DsrP (= HmeB)</fullName>
    </submittedName>
</protein>
<feature type="transmembrane region" description="Helical" evidence="8">
    <location>
        <begin position="323"/>
        <end position="347"/>
    </location>
</feature>
<feature type="region of interest" description="Disordered" evidence="7">
    <location>
        <begin position="405"/>
        <end position="426"/>
    </location>
</feature>
<keyword evidence="4 8" id="KW-0812">Transmembrane</keyword>
<dbReference type="Pfam" id="PF03916">
    <property type="entry name" value="NrfD"/>
    <property type="match status" value="1"/>
</dbReference>
<comment type="subcellular location">
    <subcellularLocation>
        <location evidence="1">Cell membrane</location>
        <topology evidence="1">Multi-pass membrane protein</topology>
    </subcellularLocation>
</comment>
<evidence type="ECO:0000256" key="4">
    <source>
        <dbReference type="ARBA" id="ARBA00022692"/>
    </source>
</evidence>
<evidence type="ECO:0000256" key="7">
    <source>
        <dbReference type="SAM" id="MobiDB-lite"/>
    </source>
</evidence>
<keyword evidence="6 8" id="KW-0472">Membrane</keyword>
<evidence type="ECO:0000256" key="8">
    <source>
        <dbReference type="SAM" id="Phobius"/>
    </source>
</evidence>
<dbReference type="EMBL" id="UOGK01000217">
    <property type="protein sequence ID" value="VAX39292.1"/>
    <property type="molecule type" value="Genomic_DNA"/>
</dbReference>
<dbReference type="InterPro" id="IPR054823">
    <property type="entry name" value="DsrP-like"/>
</dbReference>
<evidence type="ECO:0000256" key="5">
    <source>
        <dbReference type="ARBA" id="ARBA00022989"/>
    </source>
</evidence>
<organism evidence="9">
    <name type="scientific">hydrothermal vent metagenome</name>
    <dbReference type="NCBI Taxonomy" id="652676"/>
    <lineage>
        <taxon>unclassified sequences</taxon>
        <taxon>metagenomes</taxon>
        <taxon>ecological metagenomes</taxon>
    </lineage>
</organism>
<reference evidence="9" key="1">
    <citation type="submission" date="2018-06" db="EMBL/GenBank/DDBJ databases">
        <authorList>
            <person name="Zhirakovskaya E."/>
        </authorList>
    </citation>
    <scope>NUCLEOTIDE SEQUENCE</scope>
</reference>
<feature type="transmembrane region" description="Helical" evidence="8">
    <location>
        <begin position="213"/>
        <end position="232"/>
    </location>
</feature>
<evidence type="ECO:0000256" key="3">
    <source>
        <dbReference type="ARBA" id="ARBA00022475"/>
    </source>
</evidence>
<dbReference type="InterPro" id="IPR005614">
    <property type="entry name" value="NrfD-like"/>
</dbReference>
<feature type="transmembrane region" description="Helical" evidence="8">
    <location>
        <begin position="137"/>
        <end position="160"/>
    </location>
</feature>
<sequence>MKQYLTFLGRCFALSFVGDWKYYLWMFFLSVIALFGLNAYAHQFADGLITTGMTDHVSWGFYIANFTYLVGMAAAAVMLVIPVYVYKNHSLHDLVIFGELFAVSAIIMALMFVTADLGRPDRFHHLLLRFNFPVSMLTWDVIVLNVYLLLNLHVCGYLIYCAYCKRKPSRMFYIPFVFIAIVWAISIHTVTAFLYSGLGGRPFWNSAVIAPRFLASAFAAGPAFLILTLMVISKATHYRVTHGALMTLRNIVTVAMTINMFLLGSEVFTEFYTDSAHVASAKYLFFGLHGYHALVPWIWSAIALNTVALIILYIPVSRKLPALSVACIMLIIGVWIEKGMGLIVPAFVPTPLGEIVEYAPTLNEVLVTLGIWAFGLLIYTICVRITVPVLTGRLTIDTPLRDRHATTTPVRGSSAPHASTTEEESA</sequence>
<dbReference type="InterPro" id="IPR052049">
    <property type="entry name" value="Electron_transfer_protein"/>
</dbReference>
<feature type="transmembrane region" description="Helical" evidence="8">
    <location>
        <begin position="172"/>
        <end position="193"/>
    </location>
</feature>
<comment type="similarity">
    <text evidence="2">Belongs to the NrfD family.</text>
</comment>
<feature type="transmembrane region" description="Helical" evidence="8">
    <location>
        <begin position="367"/>
        <end position="387"/>
    </location>
</feature>
<dbReference type="AlphaFoldDB" id="A0A3B1DER4"/>
<proteinExistence type="inferred from homology"/>
<accession>A0A3B1DER4</accession>
<keyword evidence="5 8" id="KW-1133">Transmembrane helix</keyword>
<feature type="compositionally biased region" description="Polar residues" evidence="7">
    <location>
        <begin position="406"/>
        <end position="419"/>
    </location>
</feature>
<gene>
    <name evidence="9" type="ORF">MNBD_PLANCTO03-1695</name>
</gene>
<feature type="transmembrane region" description="Helical" evidence="8">
    <location>
        <begin position="244"/>
        <end position="263"/>
    </location>
</feature>